<sequence>MIETIYKNVFFVQLDEFFSNQPQQQEPKELLWPPSGYVFEQESLLPAYCKPKICPLKSVTLEKLEKMQEEANRRMRELEEKERKENRENEEGNNNEEIKSSSNTNVKADIWRAEEEEEE</sequence>
<dbReference type="AlphaFoldDB" id="A0A6V7W4S2"/>
<feature type="region of interest" description="Disordered" evidence="1">
    <location>
        <begin position="68"/>
        <end position="119"/>
    </location>
</feature>
<dbReference type="InterPro" id="IPR028233">
    <property type="entry name" value="BBIP10"/>
</dbReference>
<accession>A0A6V7W4S2</accession>
<gene>
    <name evidence="2" type="ORF">MENT_LOCUS33858</name>
</gene>
<feature type="compositionally biased region" description="Basic and acidic residues" evidence="1">
    <location>
        <begin position="68"/>
        <end position="90"/>
    </location>
</feature>
<dbReference type="PANTHER" id="PTHR28596">
    <property type="entry name" value="BBSOME-INTERACTING PROTEIN 1"/>
    <property type="match status" value="1"/>
</dbReference>
<dbReference type="GO" id="GO:0034464">
    <property type="term" value="C:BBSome"/>
    <property type="evidence" value="ECO:0007669"/>
    <property type="project" value="InterPro"/>
</dbReference>
<organism evidence="2 3">
    <name type="scientific">Meloidogyne enterolobii</name>
    <name type="common">Root-knot nematode worm</name>
    <name type="synonym">Meloidogyne mayaguensis</name>
    <dbReference type="NCBI Taxonomy" id="390850"/>
    <lineage>
        <taxon>Eukaryota</taxon>
        <taxon>Metazoa</taxon>
        <taxon>Ecdysozoa</taxon>
        <taxon>Nematoda</taxon>
        <taxon>Chromadorea</taxon>
        <taxon>Rhabditida</taxon>
        <taxon>Tylenchina</taxon>
        <taxon>Tylenchomorpha</taxon>
        <taxon>Tylenchoidea</taxon>
        <taxon>Meloidogynidae</taxon>
        <taxon>Meloidogyninae</taxon>
        <taxon>Meloidogyne</taxon>
    </lineage>
</organism>
<evidence type="ECO:0000256" key="1">
    <source>
        <dbReference type="SAM" id="MobiDB-lite"/>
    </source>
</evidence>
<dbReference type="Proteomes" id="UP000580250">
    <property type="component" value="Unassembled WGS sequence"/>
</dbReference>
<proteinExistence type="predicted"/>
<dbReference type="GO" id="GO:0060271">
    <property type="term" value="P:cilium assembly"/>
    <property type="evidence" value="ECO:0007669"/>
    <property type="project" value="InterPro"/>
</dbReference>
<protein>
    <submittedName>
        <fullName evidence="2">Uncharacterized protein</fullName>
    </submittedName>
</protein>
<comment type="caution">
    <text evidence="2">The sequence shown here is derived from an EMBL/GenBank/DDBJ whole genome shotgun (WGS) entry which is preliminary data.</text>
</comment>
<dbReference type="GO" id="GO:0097500">
    <property type="term" value="P:receptor localization to non-motile cilium"/>
    <property type="evidence" value="ECO:0007669"/>
    <property type="project" value="TreeGrafter"/>
</dbReference>
<reference evidence="2 3" key="1">
    <citation type="submission" date="2020-08" db="EMBL/GenBank/DDBJ databases">
        <authorList>
            <person name="Koutsovoulos G."/>
            <person name="Danchin GJ E."/>
        </authorList>
    </citation>
    <scope>NUCLEOTIDE SEQUENCE [LARGE SCALE GENOMIC DNA]</scope>
</reference>
<name>A0A6V7W4S2_MELEN</name>
<dbReference type="OrthoDB" id="2154978at2759"/>
<evidence type="ECO:0000313" key="3">
    <source>
        <dbReference type="Proteomes" id="UP000580250"/>
    </source>
</evidence>
<evidence type="ECO:0000313" key="2">
    <source>
        <dbReference type="EMBL" id="CAD2181698.1"/>
    </source>
</evidence>
<dbReference type="EMBL" id="CAJEWN010000408">
    <property type="protein sequence ID" value="CAD2181698.1"/>
    <property type="molecule type" value="Genomic_DNA"/>
</dbReference>
<dbReference type="PANTHER" id="PTHR28596:SF1">
    <property type="entry name" value="BBSOME-INTERACTING PROTEIN 1"/>
    <property type="match status" value="1"/>
</dbReference>
<dbReference type="Pfam" id="PF14777">
    <property type="entry name" value="BBIP10"/>
    <property type="match status" value="1"/>
</dbReference>